<name>A0ABW0BJ43_9ACTN</name>
<keyword evidence="4" id="KW-0597">Phosphoprotein</keyword>
<evidence type="ECO:0000256" key="3">
    <source>
        <dbReference type="ARBA" id="ARBA00023163"/>
    </source>
</evidence>
<dbReference type="PANTHER" id="PTHR43214:SF24">
    <property type="entry name" value="TRANSCRIPTIONAL REGULATORY PROTEIN NARL-RELATED"/>
    <property type="match status" value="1"/>
</dbReference>
<evidence type="ECO:0000313" key="7">
    <source>
        <dbReference type="Proteomes" id="UP001596087"/>
    </source>
</evidence>
<dbReference type="EMBL" id="JBHSKD010000011">
    <property type="protein sequence ID" value="MFC5177310.1"/>
    <property type="molecule type" value="Genomic_DNA"/>
</dbReference>
<dbReference type="Pfam" id="PF00072">
    <property type="entry name" value="Response_reg"/>
    <property type="match status" value="1"/>
</dbReference>
<protein>
    <submittedName>
        <fullName evidence="6">Response regulator transcription factor</fullName>
    </submittedName>
</protein>
<dbReference type="RefSeq" id="WP_378590223.1">
    <property type="nucleotide sequence ID" value="NZ_JBHSKD010000011.1"/>
</dbReference>
<reference evidence="7" key="1">
    <citation type="journal article" date="2019" name="Int. J. Syst. Evol. Microbiol.">
        <title>The Global Catalogue of Microorganisms (GCM) 10K type strain sequencing project: providing services to taxonomists for standard genome sequencing and annotation.</title>
        <authorList>
            <consortium name="The Broad Institute Genomics Platform"/>
            <consortium name="The Broad Institute Genome Sequencing Center for Infectious Disease"/>
            <person name="Wu L."/>
            <person name="Ma J."/>
        </authorList>
    </citation>
    <scope>NUCLEOTIDE SEQUENCE [LARGE SCALE GENOMIC DNA]</scope>
    <source>
        <strain evidence="7">DFY41</strain>
    </source>
</reference>
<feature type="domain" description="Response regulatory" evidence="5">
    <location>
        <begin position="10"/>
        <end position="126"/>
    </location>
</feature>
<keyword evidence="3" id="KW-0804">Transcription</keyword>
<dbReference type="InterPro" id="IPR058245">
    <property type="entry name" value="NreC/VraR/RcsB-like_REC"/>
</dbReference>
<dbReference type="Gene3D" id="3.40.50.2300">
    <property type="match status" value="1"/>
</dbReference>
<dbReference type="PROSITE" id="PS50110">
    <property type="entry name" value="RESPONSE_REGULATORY"/>
    <property type="match status" value="1"/>
</dbReference>
<gene>
    <name evidence="6" type="ORF">ACFPGP_11545</name>
</gene>
<feature type="modified residue" description="4-aspartylphosphate" evidence="4">
    <location>
        <position position="61"/>
    </location>
</feature>
<dbReference type="SMART" id="SM00448">
    <property type="entry name" value="REC"/>
    <property type="match status" value="1"/>
</dbReference>
<keyword evidence="1" id="KW-0805">Transcription regulation</keyword>
<evidence type="ECO:0000256" key="4">
    <source>
        <dbReference type="PROSITE-ProRule" id="PRU00169"/>
    </source>
</evidence>
<keyword evidence="2" id="KW-0238">DNA-binding</keyword>
<comment type="caution">
    <text evidence="6">The sequence shown here is derived from an EMBL/GenBank/DDBJ whole genome shotgun (WGS) entry which is preliminary data.</text>
</comment>
<dbReference type="InterPro" id="IPR039420">
    <property type="entry name" value="WalR-like"/>
</dbReference>
<dbReference type="InterPro" id="IPR001789">
    <property type="entry name" value="Sig_transdc_resp-reg_receiver"/>
</dbReference>
<dbReference type="InterPro" id="IPR011006">
    <property type="entry name" value="CheY-like_superfamily"/>
</dbReference>
<dbReference type="Proteomes" id="UP001596087">
    <property type="component" value="Unassembled WGS sequence"/>
</dbReference>
<proteinExistence type="predicted"/>
<evidence type="ECO:0000259" key="5">
    <source>
        <dbReference type="PROSITE" id="PS50110"/>
    </source>
</evidence>
<organism evidence="6 7">
    <name type="scientific">Nocardioides taihuensis</name>
    <dbReference type="NCBI Taxonomy" id="1835606"/>
    <lineage>
        <taxon>Bacteria</taxon>
        <taxon>Bacillati</taxon>
        <taxon>Actinomycetota</taxon>
        <taxon>Actinomycetes</taxon>
        <taxon>Propionibacteriales</taxon>
        <taxon>Nocardioidaceae</taxon>
        <taxon>Nocardioides</taxon>
    </lineage>
</organism>
<evidence type="ECO:0000256" key="2">
    <source>
        <dbReference type="ARBA" id="ARBA00023125"/>
    </source>
</evidence>
<sequence>MPPYAAETLRVFLLDDHDLVRRGLRDVLAPARDLQVVGDSASARTGAQTILRLDVDVMVLDLQLQDGTGIEVCRAVRAEDPSVRGLLLTSAGDDEALAASVLAGAAGYLVKLSNSIDVIDAVRRVGAGRTILDPAATAGAVAALRGRASRLDPPLTPDERGALDDVLAGRTDADVAARTGTTVAQASALVAGLVTRLTGR</sequence>
<evidence type="ECO:0000313" key="6">
    <source>
        <dbReference type="EMBL" id="MFC5177310.1"/>
    </source>
</evidence>
<accession>A0ABW0BJ43</accession>
<dbReference type="PANTHER" id="PTHR43214">
    <property type="entry name" value="TWO-COMPONENT RESPONSE REGULATOR"/>
    <property type="match status" value="1"/>
</dbReference>
<evidence type="ECO:0000256" key="1">
    <source>
        <dbReference type="ARBA" id="ARBA00023015"/>
    </source>
</evidence>
<dbReference type="SUPFAM" id="SSF52172">
    <property type="entry name" value="CheY-like"/>
    <property type="match status" value="1"/>
</dbReference>
<keyword evidence="7" id="KW-1185">Reference proteome</keyword>
<dbReference type="CDD" id="cd17535">
    <property type="entry name" value="REC_NarL-like"/>
    <property type="match status" value="1"/>
</dbReference>